<dbReference type="InterPro" id="IPR017853">
    <property type="entry name" value="GH"/>
</dbReference>
<evidence type="ECO:0000313" key="1">
    <source>
        <dbReference type="EMBL" id="CCI84662.1"/>
    </source>
</evidence>
<dbReference type="AlphaFoldDB" id="I7IYR2"/>
<keyword evidence="2" id="KW-1185">Reference proteome</keyword>
<sequence length="147" mass="16266">MTKFPENFLWGGATAANQIEGAYDVDGKGISVTDITTAGSLDKPRYLTYEVDGKEGKAAGMFAASLPEGAKGKIFADEYYPNHVAIDFYHHYKEDIKMFAEWALRSSAYQLLRLEFSLKGMKKSLTNLDLTSTAGSLKNVRSMVLNH</sequence>
<accession>I7IYR2</accession>
<proteinExistence type="predicted"/>
<dbReference type="EMBL" id="CAKD01000009">
    <property type="protein sequence ID" value="CCI84662.1"/>
    <property type="molecule type" value="Genomic_DNA"/>
</dbReference>
<gene>
    <name evidence="1" type="ORF">BN53_00835</name>
</gene>
<comment type="caution">
    <text evidence="1">The sequence shown here is derived from an EMBL/GenBank/DDBJ whole genome shotgun (WGS) entry which is preliminary data.</text>
</comment>
<dbReference type="GO" id="GO:0008706">
    <property type="term" value="F:6-phospho-beta-glucosidase activity"/>
    <property type="evidence" value="ECO:0007669"/>
    <property type="project" value="UniProtKB-EC"/>
</dbReference>
<keyword evidence="1" id="KW-0378">Hydrolase</keyword>
<dbReference type="Proteomes" id="UP000009311">
    <property type="component" value="Unassembled WGS sequence"/>
</dbReference>
<dbReference type="Gene3D" id="3.20.20.80">
    <property type="entry name" value="Glycosidases"/>
    <property type="match status" value="1"/>
</dbReference>
<protein>
    <submittedName>
        <fullName evidence="1">Family 1 glycosyl hydrolase</fullName>
        <ecNumber evidence="1">3.2.1.86</ecNumber>
    </submittedName>
</protein>
<name>I7IYR2_9LACO</name>
<dbReference type="PATRIC" id="fig|1423790.3.peg.1578"/>
<dbReference type="EC" id="3.2.1.86" evidence="1"/>
<evidence type="ECO:0000313" key="2">
    <source>
        <dbReference type="Proteomes" id="UP000009311"/>
    </source>
</evidence>
<dbReference type="SUPFAM" id="SSF51445">
    <property type="entry name" value="(Trans)glycosidases"/>
    <property type="match status" value="1"/>
</dbReference>
<dbReference type="Pfam" id="PF00232">
    <property type="entry name" value="Glyco_hydro_1"/>
    <property type="match status" value="1"/>
</dbReference>
<dbReference type="GO" id="GO:0005975">
    <property type="term" value="P:carbohydrate metabolic process"/>
    <property type="evidence" value="ECO:0007669"/>
    <property type="project" value="InterPro"/>
</dbReference>
<dbReference type="InterPro" id="IPR001360">
    <property type="entry name" value="Glyco_hydro_1"/>
</dbReference>
<dbReference type="STRING" id="1423790.BN53_00835"/>
<dbReference type="eggNOG" id="COG2723">
    <property type="taxonomic scope" value="Bacteria"/>
</dbReference>
<organism evidence="1 2">
    <name type="scientific">Lactobacillus pasteurii DSM 23907 = CRBIP 24.76</name>
    <dbReference type="NCBI Taxonomy" id="1423790"/>
    <lineage>
        <taxon>Bacteria</taxon>
        <taxon>Bacillati</taxon>
        <taxon>Bacillota</taxon>
        <taxon>Bacilli</taxon>
        <taxon>Lactobacillales</taxon>
        <taxon>Lactobacillaceae</taxon>
        <taxon>Lactobacillus</taxon>
    </lineage>
</organism>
<dbReference type="InterPro" id="IPR033132">
    <property type="entry name" value="GH_1_N_CS"/>
</dbReference>
<reference evidence="1 2" key="1">
    <citation type="submission" date="2012-06" db="EMBL/GenBank/DDBJ databases">
        <title>Draft Genome Sequence of Lactobacillus pasteurii CRBIP 24.76T.</title>
        <authorList>
            <person name="Cousin S."/>
            <person name="Bouchier C."/>
            <person name="Loux V."/>
            <person name="Ma L."/>
            <person name="Creno S."/>
            <person name="Bizet C."/>
            <person name="Clermont D."/>
        </authorList>
    </citation>
    <scope>NUCLEOTIDE SEQUENCE [LARGE SCALE GENOMIC DNA]</scope>
    <source>
        <strain evidence="2">CRBIP 24.76T</strain>
    </source>
</reference>
<keyword evidence="1" id="KW-0326">Glycosidase</keyword>
<dbReference type="PROSITE" id="PS00653">
    <property type="entry name" value="GLYCOSYL_HYDROL_F1_2"/>
    <property type="match status" value="1"/>
</dbReference>